<evidence type="ECO:0000313" key="2">
    <source>
        <dbReference type="Proteomes" id="UP001165498"/>
    </source>
</evidence>
<proteinExistence type="predicted"/>
<reference evidence="1" key="1">
    <citation type="submission" date="2022-07" db="EMBL/GenBank/DDBJ databases">
        <title>Tahibacter sp., a new gammaproteobacterium isolated from the silt sample collected at pig farm.</title>
        <authorList>
            <person name="Chen H."/>
        </authorList>
    </citation>
    <scope>NUCLEOTIDE SEQUENCE</scope>
    <source>
        <strain evidence="1">P2K</strain>
    </source>
</reference>
<name>A0ABT1QVQ6_9GAMM</name>
<accession>A0ABT1QVQ6</accession>
<protein>
    <submittedName>
        <fullName evidence="1">Uncharacterized protein</fullName>
    </submittedName>
</protein>
<gene>
    <name evidence="1" type="ORF">NM961_16755</name>
</gene>
<dbReference type="EMBL" id="JANFQO010000016">
    <property type="protein sequence ID" value="MCQ4166371.1"/>
    <property type="molecule type" value="Genomic_DNA"/>
</dbReference>
<dbReference type="Proteomes" id="UP001165498">
    <property type="component" value="Unassembled WGS sequence"/>
</dbReference>
<dbReference type="RefSeq" id="WP_255915561.1">
    <property type="nucleotide sequence ID" value="NZ_JANFQO010000016.1"/>
</dbReference>
<keyword evidence="2" id="KW-1185">Reference proteome</keyword>
<evidence type="ECO:0000313" key="1">
    <source>
        <dbReference type="EMBL" id="MCQ4166371.1"/>
    </source>
</evidence>
<organism evidence="1 2">
    <name type="scientific">Tahibacter harae</name>
    <dbReference type="NCBI Taxonomy" id="2963937"/>
    <lineage>
        <taxon>Bacteria</taxon>
        <taxon>Pseudomonadati</taxon>
        <taxon>Pseudomonadota</taxon>
        <taxon>Gammaproteobacteria</taxon>
        <taxon>Lysobacterales</taxon>
        <taxon>Rhodanobacteraceae</taxon>
        <taxon>Tahibacter</taxon>
    </lineage>
</organism>
<sequence>MSKTVVSIGKIQGLSIPEHLPYAGALRQLVKDATGTGVTLNPETFFSEETTELHNFVSSIRYRFLQINGEPALAYEVSDRPHCVYRELRYDGSVIDQSAWDAETGSFLPEEKEAAQAARRRQVLG</sequence>
<comment type="caution">
    <text evidence="1">The sequence shown here is derived from an EMBL/GenBank/DDBJ whole genome shotgun (WGS) entry which is preliminary data.</text>
</comment>